<dbReference type="PANTHER" id="PTHR13754">
    <property type="entry name" value="METALLO-BETA-LACTAMASE SUPERFAMILY PROTEIN"/>
    <property type="match status" value="1"/>
</dbReference>
<dbReference type="InterPro" id="IPR036866">
    <property type="entry name" value="RibonucZ/Hydroxyglut_hydro"/>
</dbReference>
<dbReference type="KEGG" id="thf:MA03_04910"/>
<dbReference type="PANTHER" id="PTHR13754:SF13">
    <property type="entry name" value="METALLO-BETA-LACTAMASE SUPERFAMILY PROTEIN (AFU_ORTHOLOGUE AFUA_3G07630)"/>
    <property type="match status" value="1"/>
</dbReference>
<dbReference type="PATRIC" id="fig|1550241.5.peg.1036"/>
<dbReference type="Proteomes" id="UP000067434">
    <property type="component" value="Chromosome"/>
</dbReference>
<dbReference type="HOGENOM" id="CLU_1192676_0_0_2"/>
<evidence type="ECO:0000313" key="2">
    <source>
        <dbReference type="Proteomes" id="UP000067434"/>
    </source>
</evidence>
<dbReference type="RefSeq" id="WP_052884201.1">
    <property type="nucleotide sequence ID" value="NZ_CP009961.1"/>
</dbReference>
<keyword evidence="2" id="KW-1185">Reference proteome</keyword>
<sequence length="232" mass="25783">MIEEIHIDVLVDDIPSVEDLLPLHGLSIYIVTRDDKGVFKRILFDTGPDSKILFKNAETLGVQLKPDLIFGSMPHWHHIGALDKFREAVHVIPSPPLAHASKRGLTHLPGVEGAYVLHGDTHWNEQGLALMTRKGWVVFLGCSVHGLRRTFGSSLLRLGRIWGLIGGLNISTRDNVNLSFLRKLKGKGLQLVMPLHSVSMDARKIILDGINMIDFGYEVSGCGVQSDFSFYK</sequence>
<name>A0A0F7FHH0_9CREN</name>
<gene>
    <name evidence="1" type="ORF">MA03_04910</name>
</gene>
<organism evidence="1 2">
    <name type="scientific">Infirmifilum uzonense</name>
    <dbReference type="NCBI Taxonomy" id="1550241"/>
    <lineage>
        <taxon>Archaea</taxon>
        <taxon>Thermoproteota</taxon>
        <taxon>Thermoprotei</taxon>
        <taxon>Thermofilales</taxon>
        <taxon>Thermofilaceae</taxon>
        <taxon>Infirmifilum</taxon>
    </lineage>
</organism>
<protein>
    <recommendedName>
        <fullName evidence="3">Metallo-beta-lactamase domain-containing protein</fullName>
    </recommendedName>
</protein>
<dbReference type="STRING" id="1550241.MA03_04910"/>
<dbReference type="EMBL" id="CP009961">
    <property type="protein sequence ID" value="AKG38743.1"/>
    <property type="molecule type" value="Genomic_DNA"/>
</dbReference>
<proteinExistence type="predicted"/>
<dbReference type="Gene3D" id="3.60.15.10">
    <property type="entry name" value="Ribonuclease Z/Hydroxyacylglutathione hydrolase-like"/>
    <property type="match status" value="2"/>
</dbReference>
<accession>A0A0F7FHH0</accession>
<dbReference type="SUPFAM" id="SSF56281">
    <property type="entry name" value="Metallo-hydrolase/oxidoreductase"/>
    <property type="match status" value="1"/>
</dbReference>
<dbReference type="AlphaFoldDB" id="A0A0F7FHH0"/>
<dbReference type="OrthoDB" id="31376at2157"/>
<dbReference type="GO" id="GO:0016740">
    <property type="term" value="F:transferase activity"/>
    <property type="evidence" value="ECO:0007669"/>
    <property type="project" value="TreeGrafter"/>
</dbReference>
<evidence type="ECO:0000313" key="1">
    <source>
        <dbReference type="EMBL" id="AKG38743.1"/>
    </source>
</evidence>
<evidence type="ECO:0008006" key="3">
    <source>
        <dbReference type="Google" id="ProtNLM"/>
    </source>
</evidence>
<reference evidence="1 2" key="1">
    <citation type="journal article" date="2015" name="Stand. Genomic Sci.">
        <title>Complete genome sequence of and proposal of Thermofilum uzonense sp. nov. a novel hyperthermophilic crenarchaeon and emended description of the genus Thermofilum.</title>
        <authorList>
            <person name="Toshchakov S.V."/>
            <person name="Korzhenkov A.A."/>
            <person name="Samarov N.I."/>
            <person name="Mazunin I.O."/>
            <person name="Mozhey O.I."/>
            <person name="Shmyr I.S."/>
            <person name="Derbikova K.S."/>
            <person name="Taranov E.A."/>
            <person name="Dominova I.N."/>
            <person name="Bonch-Osmolovskaya E.A."/>
            <person name="Patrushev M.V."/>
            <person name="Podosokorskaya O.A."/>
            <person name="Kublanov I.V."/>
        </authorList>
    </citation>
    <scope>NUCLEOTIDE SEQUENCE [LARGE SCALE GENOMIC DNA]</scope>
    <source>
        <strain evidence="1 2">1807-2</strain>
    </source>
</reference>
<dbReference type="InterPro" id="IPR052926">
    <property type="entry name" value="Metallo-beta-lactamase_dom"/>
</dbReference>
<dbReference type="GeneID" id="25401547"/>